<keyword evidence="1" id="KW-0727">SH2 domain</keyword>
<dbReference type="Pfam" id="PF00017">
    <property type="entry name" value="SH2"/>
    <property type="match status" value="1"/>
</dbReference>
<dbReference type="Proteomes" id="UP000585614">
    <property type="component" value="Unassembled WGS sequence"/>
</dbReference>
<organism evidence="3 4">
    <name type="scientific">Rhinolophus ferrumequinum</name>
    <name type="common">Greater horseshoe bat</name>
    <dbReference type="NCBI Taxonomy" id="59479"/>
    <lineage>
        <taxon>Eukaryota</taxon>
        <taxon>Metazoa</taxon>
        <taxon>Chordata</taxon>
        <taxon>Craniata</taxon>
        <taxon>Vertebrata</taxon>
        <taxon>Euteleostomi</taxon>
        <taxon>Mammalia</taxon>
        <taxon>Eutheria</taxon>
        <taxon>Laurasiatheria</taxon>
        <taxon>Chiroptera</taxon>
        <taxon>Yinpterochiroptera</taxon>
        <taxon>Rhinolophoidea</taxon>
        <taxon>Rhinolophidae</taxon>
        <taxon>Rhinolophinae</taxon>
        <taxon>Rhinolophus</taxon>
    </lineage>
</organism>
<comment type="caution">
    <text evidence="3">The sequence shown here is derived from an EMBL/GenBank/DDBJ whole genome shotgun (WGS) entry which is preliminary data.</text>
</comment>
<dbReference type="PROSITE" id="PS50001">
    <property type="entry name" value="SH2"/>
    <property type="match status" value="1"/>
</dbReference>
<dbReference type="SUPFAM" id="SSF55550">
    <property type="entry name" value="SH2 domain"/>
    <property type="match status" value="1"/>
</dbReference>
<feature type="domain" description="SH2" evidence="2">
    <location>
        <begin position="39"/>
        <end position="137"/>
    </location>
</feature>
<proteinExistence type="predicted"/>
<dbReference type="Gene3D" id="3.30.505.10">
    <property type="entry name" value="SH2 domain"/>
    <property type="match status" value="1"/>
</dbReference>
<dbReference type="InterPro" id="IPR000980">
    <property type="entry name" value="SH2"/>
</dbReference>
<gene>
    <name evidence="3" type="ORF">mRhiFer1_015219</name>
</gene>
<dbReference type="FunFam" id="3.30.505.10:FF:000043">
    <property type="entry name" value="SH3 domain binding protein 2"/>
    <property type="match status" value="1"/>
</dbReference>
<dbReference type="InterPro" id="IPR035848">
    <property type="entry name" value="SH3BP2"/>
</dbReference>
<evidence type="ECO:0000313" key="3">
    <source>
        <dbReference type="EMBL" id="KAF6372480.1"/>
    </source>
</evidence>
<dbReference type="InterPro" id="IPR035847">
    <property type="entry name" value="SH3BP2_SH2"/>
</dbReference>
<dbReference type="GO" id="GO:0017124">
    <property type="term" value="F:SH3 domain binding"/>
    <property type="evidence" value="ECO:0007669"/>
    <property type="project" value="TreeGrafter"/>
</dbReference>
<dbReference type="GO" id="GO:0007165">
    <property type="term" value="P:signal transduction"/>
    <property type="evidence" value="ECO:0007669"/>
    <property type="project" value="InterPro"/>
</dbReference>
<dbReference type="EMBL" id="JACAGC010000004">
    <property type="protein sequence ID" value="KAF6372480.1"/>
    <property type="molecule type" value="Genomic_DNA"/>
</dbReference>
<dbReference type="CDD" id="cd10359">
    <property type="entry name" value="SH2_SH3BP2"/>
    <property type="match status" value="1"/>
</dbReference>
<reference evidence="3 4" key="1">
    <citation type="journal article" date="2020" name="Nature">
        <title>Six reference-quality genomes reveal evolution of bat adaptations.</title>
        <authorList>
            <person name="Jebb D."/>
            <person name="Huang Z."/>
            <person name="Pippel M."/>
            <person name="Hughes G.M."/>
            <person name="Lavrichenko K."/>
            <person name="Devanna P."/>
            <person name="Winkler S."/>
            <person name="Jermiin L.S."/>
            <person name="Skirmuntt E.C."/>
            <person name="Katzourakis A."/>
            <person name="Burkitt-Gray L."/>
            <person name="Ray D.A."/>
            <person name="Sullivan K.A.M."/>
            <person name="Roscito J.G."/>
            <person name="Kirilenko B.M."/>
            <person name="Davalos L.M."/>
            <person name="Corthals A.P."/>
            <person name="Power M.L."/>
            <person name="Jones G."/>
            <person name="Ransome R.D."/>
            <person name="Dechmann D.K.N."/>
            <person name="Locatelli A.G."/>
            <person name="Puechmaille S.J."/>
            <person name="Fedrigo O."/>
            <person name="Jarvis E.D."/>
            <person name="Hiller M."/>
            <person name="Vernes S.C."/>
            <person name="Myers E.W."/>
            <person name="Teeling E.C."/>
        </authorList>
    </citation>
    <scope>NUCLEOTIDE SEQUENCE [LARGE SCALE GENOMIC DNA]</scope>
    <source>
        <strain evidence="3">MRhiFer1</strain>
        <tissue evidence="3">Lung</tissue>
    </source>
</reference>
<evidence type="ECO:0000313" key="4">
    <source>
        <dbReference type="Proteomes" id="UP000585614"/>
    </source>
</evidence>
<name>A0A7J7ZFJ9_RHIFE</name>
<dbReference type="InterPro" id="IPR036860">
    <property type="entry name" value="SH2_dom_sf"/>
</dbReference>
<evidence type="ECO:0000259" key="2">
    <source>
        <dbReference type="PROSITE" id="PS50001"/>
    </source>
</evidence>
<evidence type="ECO:0000256" key="1">
    <source>
        <dbReference type="PROSITE-ProRule" id="PRU00191"/>
    </source>
</evidence>
<protein>
    <submittedName>
        <fullName evidence="3">SH3 domain binding protein 2</fullName>
    </submittedName>
</protein>
<accession>A0A7J7ZFJ9</accession>
<dbReference type="PANTHER" id="PTHR15126">
    <property type="entry name" value="SH3-BINDING"/>
    <property type="match status" value="1"/>
</dbReference>
<dbReference type="AlphaFoldDB" id="A0A7J7ZFJ9"/>
<dbReference type="SMART" id="SM00252">
    <property type="entry name" value="SH2"/>
    <property type="match status" value="1"/>
</dbReference>
<dbReference type="PANTHER" id="PTHR15126:SF4">
    <property type="entry name" value="SH3 DOMAIN-BINDING PROTEIN 2"/>
    <property type="match status" value="1"/>
</dbReference>
<sequence>MARVSGASPLKSPISPRRLTVGRRILTRTTRRVPLPSSVFINTTESYEVERLFKATTPRGEPQDGLYCIRNSSTKSGKVLVVWDETSNKVRNYRIFEKDSKFYLEGEVLFVSVGSLVEYYHTHALPGHQSLLLQHPYGYAGPR</sequence>